<keyword evidence="5" id="KW-0407">Ion channel</keyword>
<evidence type="ECO:0000259" key="6">
    <source>
        <dbReference type="Pfam" id="PF02931"/>
    </source>
</evidence>
<dbReference type="InterPro" id="IPR038050">
    <property type="entry name" value="Neuro_actylchol_rec"/>
</dbReference>
<evidence type="ECO:0000313" key="8">
    <source>
        <dbReference type="EMBL" id="KAJ7385867.1"/>
    </source>
</evidence>
<dbReference type="PANTHER" id="PTHR18945">
    <property type="entry name" value="NEUROTRANSMITTER GATED ION CHANNEL"/>
    <property type="match status" value="1"/>
</dbReference>
<dbReference type="FunFam" id="2.70.170.10:FF:000060">
    <property type="entry name" value="Nicotinic acetylcholine receptor subunit alpha4"/>
    <property type="match status" value="1"/>
</dbReference>
<dbReference type="GO" id="GO:0005230">
    <property type="term" value="F:extracellular ligand-gated monoatomic ion channel activity"/>
    <property type="evidence" value="ECO:0007669"/>
    <property type="project" value="InterPro"/>
</dbReference>
<proteinExistence type="inferred from homology"/>
<keyword evidence="2 5" id="KW-0812">Transmembrane</keyword>
<dbReference type="CDD" id="cd19051">
    <property type="entry name" value="LGIC_TM_cation"/>
    <property type="match status" value="1"/>
</dbReference>
<comment type="similarity">
    <text evidence="5">Belongs to the ligand-gated ion channel (TC 1.A.9) family.</text>
</comment>
<dbReference type="AlphaFoldDB" id="A0A9W9ZQ27"/>
<feature type="domain" description="Neurotransmitter-gated ion-channel ligand-binding" evidence="6">
    <location>
        <begin position="79"/>
        <end position="164"/>
    </location>
</feature>
<feature type="transmembrane region" description="Helical" evidence="5">
    <location>
        <begin position="165"/>
        <end position="184"/>
    </location>
</feature>
<feature type="domain" description="Neurotransmitter-gated ion-channel transmembrane" evidence="7">
    <location>
        <begin position="171"/>
        <end position="382"/>
    </location>
</feature>
<gene>
    <name evidence="8" type="ORF">OS493_013903</name>
</gene>
<dbReference type="InterPro" id="IPR018000">
    <property type="entry name" value="Neurotransmitter_ion_chnl_CS"/>
</dbReference>
<dbReference type="GO" id="GO:0016020">
    <property type="term" value="C:membrane"/>
    <property type="evidence" value="ECO:0007669"/>
    <property type="project" value="UniProtKB-SubCell"/>
</dbReference>
<evidence type="ECO:0000259" key="7">
    <source>
        <dbReference type="Pfam" id="PF02932"/>
    </source>
</evidence>
<organism evidence="8 9">
    <name type="scientific">Desmophyllum pertusum</name>
    <dbReference type="NCBI Taxonomy" id="174260"/>
    <lineage>
        <taxon>Eukaryota</taxon>
        <taxon>Metazoa</taxon>
        <taxon>Cnidaria</taxon>
        <taxon>Anthozoa</taxon>
        <taxon>Hexacorallia</taxon>
        <taxon>Scleractinia</taxon>
        <taxon>Caryophylliina</taxon>
        <taxon>Caryophylliidae</taxon>
        <taxon>Desmophyllum</taxon>
    </lineage>
</organism>
<dbReference type="PROSITE" id="PS00236">
    <property type="entry name" value="NEUROTR_ION_CHANNEL"/>
    <property type="match status" value="1"/>
</dbReference>
<keyword evidence="9" id="KW-1185">Reference proteome</keyword>
<sequence>MFSFLGVLLCTVLAFKECLCVTNSETRLMANIIEEYNPRVRPVSQQNDTVMVTLGMSLHQIIDLNEKKQILVSNMWIRQSTCKINVAFFPFDEQNCTLKIGSWTSDGLRLDLIPESEQGETENFVNNGEWDLIEIKAQRNVIYYICCKEPYPDVTFILRIRRRTLFYYMNLLIPCFLLTGVNFLSFSLPPDSGERITLVVTSLLTMTVFMLLVAEIMPPVSDVVPIISIYYVAAMFLVGMSMAATCLVLRCYFRTANRMSMSLPLRFFVFHVLGRIVRFKTTSDIRTPNSYGRIKFETSHSRSTSVQPKTNDPLLKSSHHVTSRTKHDDLIVRHLGSIANIMEEKMESQKQIEEWQEAAIIIDKFFFWLFIVVAVAGTLIVFLQNPSTQH</sequence>
<feature type="transmembrane region" description="Helical" evidence="5">
    <location>
        <begin position="196"/>
        <end position="217"/>
    </location>
</feature>
<dbReference type="EMBL" id="MU825879">
    <property type="protein sequence ID" value="KAJ7385867.1"/>
    <property type="molecule type" value="Genomic_DNA"/>
</dbReference>
<dbReference type="InterPro" id="IPR036719">
    <property type="entry name" value="Neuro-gated_channel_TM_sf"/>
</dbReference>
<keyword evidence="5" id="KW-0813">Transport</keyword>
<dbReference type="Pfam" id="PF02932">
    <property type="entry name" value="Neur_chan_memb"/>
    <property type="match status" value="1"/>
</dbReference>
<dbReference type="SUPFAM" id="SSF63712">
    <property type="entry name" value="Nicotinic receptor ligand binding domain-like"/>
    <property type="match status" value="1"/>
</dbReference>
<evidence type="ECO:0000256" key="3">
    <source>
        <dbReference type="ARBA" id="ARBA00022989"/>
    </source>
</evidence>
<dbReference type="Gene3D" id="1.20.58.390">
    <property type="entry name" value="Neurotransmitter-gated ion-channel transmembrane domain"/>
    <property type="match status" value="2"/>
</dbReference>
<dbReference type="Gene3D" id="2.70.170.10">
    <property type="entry name" value="Neurotransmitter-gated ion-channel ligand-binding domain"/>
    <property type="match status" value="2"/>
</dbReference>
<feature type="chain" id="PRO_5041018289" evidence="5">
    <location>
        <begin position="21"/>
        <end position="390"/>
    </location>
</feature>
<evidence type="ECO:0000256" key="5">
    <source>
        <dbReference type="RuleBase" id="RU000687"/>
    </source>
</evidence>
<dbReference type="FunFam" id="1.20.58.390:FF:000043">
    <property type="entry name" value="AcetylCholine Receptor"/>
    <property type="match status" value="1"/>
</dbReference>
<dbReference type="PRINTS" id="PR00252">
    <property type="entry name" value="NRIONCHANNEL"/>
</dbReference>
<evidence type="ECO:0000313" key="9">
    <source>
        <dbReference type="Proteomes" id="UP001163046"/>
    </source>
</evidence>
<dbReference type="OrthoDB" id="5975154at2759"/>
<comment type="caution">
    <text evidence="8">The sequence shown here is derived from an EMBL/GenBank/DDBJ whole genome shotgun (WGS) entry which is preliminary data.</text>
</comment>
<dbReference type="InterPro" id="IPR036734">
    <property type="entry name" value="Neur_chan_lig-bd_sf"/>
</dbReference>
<keyword evidence="5" id="KW-0732">Signal</keyword>
<dbReference type="InterPro" id="IPR006202">
    <property type="entry name" value="Neur_chan_lig-bd"/>
</dbReference>
<feature type="transmembrane region" description="Helical" evidence="5">
    <location>
        <begin position="229"/>
        <end position="253"/>
    </location>
</feature>
<accession>A0A9W9ZQ27</accession>
<reference evidence="8" key="1">
    <citation type="submission" date="2023-01" db="EMBL/GenBank/DDBJ databases">
        <title>Genome assembly of the deep-sea coral Lophelia pertusa.</title>
        <authorList>
            <person name="Herrera S."/>
            <person name="Cordes E."/>
        </authorList>
    </citation>
    <scope>NUCLEOTIDE SEQUENCE</scope>
    <source>
        <strain evidence="8">USNM1676648</strain>
        <tissue evidence="8">Polyp</tissue>
    </source>
</reference>
<feature type="transmembrane region" description="Helical" evidence="5">
    <location>
        <begin position="365"/>
        <end position="383"/>
    </location>
</feature>
<keyword evidence="4 5" id="KW-0472">Membrane</keyword>
<evidence type="ECO:0000256" key="1">
    <source>
        <dbReference type="ARBA" id="ARBA00004141"/>
    </source>
</evidence>
<dbReference type="GO" id="GO:0004888">
    <property type="term" value="F:transmembrane signaling receptor activity"/>
    <property type="evidence" value="ECO:0007669"/>
    <property type="project" value="InterPro"/>
</dbReference>
<dbReference type="InterPro" id="IPR006201">
    <property type="entry name" value="Neur_channel"/>
</dbReference>
<feature type="signal peptide" evidence="5">
    <location>
        <begin position="1"/>
        <end position="20"/>
    </location>
</feature>
<keyword evidence="5" id="KW-0406">Ion transport</keyword>
<evidence type="ECO:0000256" key="2">
    <source>
        <dbReference type="ARBA" id="ARBA00022692"/>
    </source>
</evidence>
<evidence type="ECO:0000256" key="4">
    <source>
        <dbReference type="ARBA" id="ARBA00023136"/>
    </source>
</evidence>
<keyword evidence="3 5" id="KW-1133">Transmembrane helix</keyword>
<protein>
    <submittedName>
        <fullName evidence="8">Uncharacterized protein</fullName>
    </submittedName>
</protein>
<comment type="subcellular location">
    <subcellularLocation>
        <location evidence="1">Membrane</location>
        <topology evidence="1">Multi-pass membrane protein</topology>
    </subcellularLocation>
</comment>
<dbReference type="InterPro" id="IPR006029">
    <property type="entry name" value="Neurotrans-gated_channel_TM"/>
</dbReference>
<dbReference type="SUPFAM" id="SSF90112">
    <property type="entry name" value="Neurotransmitter-gated ion-channel transmembrane pore"/>
    <property type="match status" value="1"/>
</dbReference>
<dbReference type="Pfam" id="PF02931">
    <property type="entry name" value="Neur_chan_LBD"/>
    <property type="match status" value="1"/>
</dbReference>
<name>A0A9W9ZQ27_9CNID</name>
<dbReference type="Proteomes" id="UP001163046">
    <property type="component" value="Unassembled WGS sequence"/>
</dbReference>